<comment type="caution">
    <text evidence="1">The sequence shown here is derived from an EMBL/GenBank/DDBJ whole genome shotgun (WGS) entry which is preliminary data.</text>
</comment>
<accession>A0A315EM28</accession>
<evidence type="ECO:0000313" key="1">
    <source>
        <dbReference type="EMBL" id="PUE58229.1"/>
    </source>
</evidence>
<protein>
    <submittedName>
        <fullName evidence="1">Uncharacterized protein</fullName>
    </submittedName>
</protein>
<proteinExistence type="predicted"/>
<organism evidence="1 2">
    <name type="scientific">Limnohabitans curvus</name>
    <dbReference type="NCBI Taxonomy" id="323423"/>
    <lineage>
        <taxon>Bacteria</taxon>
        <taxon>Pseudomonadati</taxon>
        <taxon>Pseudomonadota</taxon>
        <taxon>Betaproteobacteria</taxon>
        <taxon>Burkholderiales</taxon>
        <taxon>Comamonadaceae</taxon>
        <taxon>Limnohabitans</taxon>
    </lineage>
</organism>
<dbReference type="AlphaFoldDB" id="A0A315EM28"/>
<gene>
    <name evidence="1" type="ORF">B9Z44_00575</name>
</gene>
<dbReference type="EMBL" id="NESP01000001">
    <property type="protein sequence ID" value="PUE58229.1"/>
    <property type="molecule type" value="Genomic_DNA"/>
</dbReference>
<sequence length="151" mass="16274">MSTEPTEDPGAQLARTRQDIANWLKAHPVPPPADTSNTAASTSPNVLAGLLLIAIAERVLKRSAKLPTETSTLTSLHHAKNVVQATTRKHPGWMLGLALLAGAGFAASRPWRWLAQKNIWLSVLSQLLMAGVTHVLDKESLQKESATETTK</sequence>
<keyword evidence="2" id="KW-1185">Reference proteome</keyword>
<evidence type="ECO:0000313" key="2">
    <source>
        <dbReference type="Proteomes" id="UP000251341"/>
    </source>
</evidence>
<dbReference type="Proteomes" id="UP000251341">
    <property type="component" value="Unassembled WGS sequence"/>
</dbReference>
<reference evidence="1 2" key="1">
    <citation type="submission" date="2017-04" db="EMBL/GenBank/DDBJ databases">
        <title>Unexpected and diverse lifestyles within the genus Limnohabitans.</title>
        <authorList>
            <person name="Kasalicky V."/>
            <person name="Mehrshad M."/>
            <person name="Andrei S.-A."/>
            <person name="Salcher M."/>
            <person name="Kratochvilova H."/>
            <person name="Simek K."/>
            <person name="Ghai R."/>
        </authorList>
    </citation>
    <scope>NUCLEOTIDE SEQUENCE [LARGE SCALE GENOMIC DNA]</scope>
    <source>
        <strain evidence="1 2">MWH-C5</strain>
    </source>
</reference>
<dbReference type="RefSeq" id="WP_108358757.1">
    <property type="nucleotide sequence ID" value="NZ_NESP01000001.1"/>
</dbReference>
<name>A0A315EM28_9BURK</name>